<reference evidence="2" key="1">
    <citation type="submission" date="2019-03" db="EMBL/GenBank/DDBJ databases">
        <title>Long read genome sequence of the mycoparasitic Pythium oligandrum ATCC 38472 isolated from sugarbeet rhizosphere.</title>
        <authorList>
            <person name="Gaulin E."/>
        </authorList>
    </citation>
    <scope>NUCLEOTIDE SEQUENCE</scope>
    <source>
        <strain evidence="2">ATCC 38472_TT</strain>
    </source>
</reference>
<evidence type="ECO:0000313" key="2">
    <source>
        <dbReference type="EMBL" id="TMW64037.1"/>
    </source>
</evidence>
<dbReference type="GO" id="GO:0000120">
    <property type="term" value="C:RNA polymerase I transcription regulator complex"/>
    <property type="evidence" value="ECO:0007669"/>
    <property type="project" value="InterPro"/>
</dbReference>
<comment type="caution">
    <text evidence="2">The sequence shown here is derived from an EMBL/GenBank/DDBJ whole genome shotgun (WGS) entry which is preliminary data.</text>
</comment>
<gene>
    <name evidence="2" type="ORF">Poli38472_014154</name>
</gene>
<evidence type="ECO:0000256" key="1">
    <source>
        <dbReference type="SAM" id="MobiDB-lite"/>
    </source>
</evidence>
<protein>
    <submittedName>
        <fullName evidence="2">Uncharacterized protein</fullName>
    </submittedName>
</protein>
<dbReference type="EMBL" id="SPLM01000041">
    <property type="protein sequence ID" value="TMW64037.1"/>
    <property type="molecule type" value="Genomic_DNA"/>
</dbReference>
<proteinExistence type="predicted"/>
<feature type="region of interest" description="Disordered" evidence="1">
    <location>
        <begin position="1"/>
        <end position="21"/>
    </location>
</feature>
<sequence>MVKSSSTSPLLVGVPPPPQTSDPQLHALLNGVYSRFGQWKVSGDITTRSVVRWLRTALEHLLDQLLGARDYAGAAQVLSVVYHRFTLIPSRCIQASLEILRRKPGQHKDELLQFYQTALQSKGLDELMVKKEILMLHIASGDYYDAYHFFKAEVQQLSIQQDAHLLGVFGMLCYWLIFIESDELREKFVFDQSPQDDDDDFRDDDEYGGSLRPRKRKRGEKSSGPQGPHEILRTRFSFKTPIGVHILYQDSIGAFNRAVSLCPESAVFLEYYIQLLTMVGEVGRACDHLENFYHSNPSNPHAARMLTQFLERHFPLSISNQATAYARWVENDPMCRLALEKVLDFGETHVIPASTFVHVLASVLDHHGSDVQLAQSRQITCRLWKQFAQAIVACETGDEAQFAMIEDVRLSRLWWCEAFFCRPRSAAAVEAIANKYPEMIEALVFKAVCGYRLFGTRGAGVAKALKEAKLEEIHTKLIKSHIPESMPISGNMAELQVPSHRDTPDWVSVHIPVMNRSVINKHTSHAQPPKIMVTRRDGEAQVDLQLIAALEEAVASELGESSQHLNGATRKRSFTQMQDIRDEQEERAAVPIFVSVLEELIFMSKGWQSKVFSFRHIQTQLQLRLRGVNAVMPSLLEVRAVIRYFQDRWTMNEALYGFPGLLHRYDSFLARFIRQHAKDTNFWRTNLTAPYVTEAMRQMKLHVSRSQTFFPRRDHVEIVLRVKAASCARTRRLLLREYMLAMRDLAYHVDFVTTEDLVATAASLAKMKGHFDFLSTEDLTRWAETVLVRRYSAVVAHLGFKHREFLLGKEMENSSDDPNILLRAIKRRFHITKATLNQMKAFVWVRQWLRQHPFTWRELLEGEQEPVDGSSRPPVTVIMC</sequence>
<dbReference type="AlphaFoldDB" id="A0A8K1FLP1"/>
<dbReference type="Pfam" id="PF14929">
    <property type="entry name" value="TAF1_subA"/>
    <property type="match status" value="1"/>
</dbReference>
<feature type="region of interest" description="Disordered" evidence="1">
    <location>
        <begin position="195"/>
        <end position="230"/>
    </location>
</feature>
<evidence type="ECO:0000313" key="3">
    <source>
        <dbReference type="Proteomes" id="UP000794436"/>
    </source>
</evidence>
<keyword evidence="3" id="KW-1185">Reference proteome</keyword>
<dbReference type="GO" id="GO:0006360">
    <property type="term" value="P:transcription by RNA polymerase I"/>
    <property type="evidence" value="ECO:0007669"/>
    <property type="project" value="InterPro"/>
</dbReference>
<organism evidence="2 3">
    <name type="scientific">Pythium oligandrum</name>
    <name type="common">Mycoparasitic fungus</name>
    <dbReference type="NCBI Taxonomy" id="41045"/>
    <lineage>
        <taxon>Eukaryota</taxon>
        <taxon>Sar</taxon>
        <taxon>Stramenopiles</taxon>
        <taxon>Oomycota</taxon>
        <taxon>Peronosporomycetes</taxon>
        <taxon>Pythiales</taxon>
        <taxon>Pythiaceae</taxon>
        <taxon>Pythium</taxon>
    </lineage>
</organism>
<name>A0A8K1FLP1_PYTOL</name>
<dbReference type="OrthoDB" id="77293at2759"/>
<feature type="compositionally biased region" description="Acidic residues" evidence="1">
    <location>
        <begin position="195"/>
        <end position="207"/>
    </location>
</feature>
<dbReference type="InterPro" id="IPR039495">
    <property type="entry name" value="TAF1A"/>
</dbReference>
<accession>A0A8K1FLP1</accession>
<dbReference type="Proteomes" id="UP000794436">
    <property type="component" value="Unassembled WGS sequence"/>
</dbReference>